<sequence length="230" mass="25631">MRKLIALIREYADVFAWGPEDMPGIDPKGLHTMSVMYYEGLKKVVTDQPLKRVLTSPALSGRLTTWEIELSEFEISYTPWVSIKAQALADFVIECIARAPLQVPVQREEECADPQGFEWSMHVDGAGNDKGAGAGVLITGPQEITMEYALRFAFHATNNEVEYEAMIVGLVKTSQILEYNGSIGEGDSILVIDHIQGKYGVKSEVLKKYHSKIVSLAQGFARISFRHIPR</sequence>
<keyword evidence="3" id="KW-1185">Reference proteome</keyword>
<dbReference type="AlphaFoldDB" id="A0AAV3RN08"/>
<dbReference type="GO" id="GO:0004523">
    <property type="term" value="F:RNA-DNA hybrid ribonuclease activity"/>
    <property type="evidence" value="ECO:0007669"/>
    <property type="project" value="InterPro"/>
</dbReference>
<evidence type="ECO:0000313" key="2">
    <source>
        <dbReference type="EMBL" id="GAA0183051.1"/>
    </source>
</evidence>
<dbReference type="EMBL" id="BAABME010010975">
    <property type="protein sequence ID" value="GAA0183051.1"/>
    <property type="molecule type" value="Genomic_DNA"/>
</dbReference>
<accession>A0AAV3RN08</accession>
<organism evidence="2 3">
    <name type="scientific">Lithospermum erythrorhizon</name>
    <name type="common">Purple gromwell</name>
    <name type="synonym">Lithospermum officinale var. erythrorhizon</name>
    <dbReference type="NCBI Taxonomy" id="34254"/>
    <lineage>
        <taxon>Eukaryota</taxon>
        <taxon>Viridiplantae</taxon>
        <taxon>Streptophyta</taxon>
        <taxon>Embryophyta</taxon>
        <taxon>Tracheophyta</taxon>
        <taxon>Spermatophyta</taxon>
        <taxon>Magnoliopsida</taxon>
        <taxon>eudicotyledons</taxon>
        <taxon>Gunneridae</taxon>
        <taxon>Pentapetalae</taxon>
        <taxon>asterids</taxon>
        <taxon>lamiids</taxon>
        <taxon>Boraginales</taxon>
        <taxon>Boraginaceae</taxon>
        <taxon>Boraginoideae</taxon>
        <taxon>Lithospermeae</taxon>
        <taxon>Lithospermum</taxon>
    </lineage>
</organism>
<dbReference type="Gene3D" id="3.30.420.10">
    <property type="entry name" value="Ribonuclease H-like superfamily/Ribonuclease H"/>
    <property type="match status" value="1"/>
</dbReference>
<evidence type="ECO:0000313" key="3">
    <source>
        <dbReference type="Proteomes" id="UP001454036"/>
    </source>
</evidence>
<dbReference type="CDD" id="cd09279">
    <property type="entry name" value="RNase_HI_like"/>
    <property type="match status" value="1"/>
</dbReference>
<gene>
    <name evidence="2" type="ORF">LIER_30532</name>
</gene>
<dbReference type="InterPro" id="IPR012337">
    <property type="entry name" value="RNaseH-like_sf"/>
</dbReference>
<dbReference type="Proteomes" id="UP001454036">
    <property type="component" value="Unassembled WGS sequence"/>
</dbReference>
<feature type="domain" description="RNase H type-1" evidence="1">
    <location>
        <begin position="124"/>
        <end position="230"/>
    </location>
</feature>
<protein>
    <recommendedName>
        <fullName evidence="1">RNase H type-1 domain-containing protein</fullName>
    </recommendedName>
</protein>
<dbReference type="SUPFAM" id="SSF53098">
    <property type="entry name" value="Ribonuclease H-like"/>
    <property type="match status" value="1"/>
</dbReference>
<dbReference type="GO" id="GO:0003676">
    <property type="term" value="F:nucleic acid binding"/>
    <property type="evidence" value="ECO:0007669"/>
    <property type="project" value="InterPro"/>
</dbReference>
<dbReference type="InterPro" id="IPR036397">
    <property type="entry name" value="RNaseH_sf"/>
</dbReference>
<dbReference type="InterPro" id="IPR002156">
    <property type="entry name" value="RNaseH_domain"/>
</dbReference>
<name>A0AAV3RN08_LITER</name>
<dbReference type="PANTHER" id="PTHR48475">
    <property type="entry name" value="RIBONUCLEASE H"/>
    <property type="match status" value="1"/>
</dbReference>
<proteinExistence type="predicted"/>
<dbReference type="Pfam" id="PF13456">
    <property type="entry name" value="RVT_3"/>
    <property type="match status" value="1"/>
</dbReference>
<dbReference type="PANTHER" id="PTHR48475:SF1">
    <property type="entry name" value="RNASE H TYPE-1 DOMAIN-CONTAINING PROTEIN"/>
    <property type="match status" value="1"/>
</dbReference>
<reference evidence="2 3" key="1">
    <citation type="submission" date="2024-01" db="EMBL/GenBank/DDBJ databases">
        <title>The complete chloroplast genome sequence of Lithospermum erythrorhizon: insights into the phylogenetic relationship among Boraginaceae species and the maternal lineages of purple gromwells.</title>
        <authorList>
            <person name="Okada T."/>
            <person name="Watanabe K."/>
        </authorList>
    </citation>
    <scope>NUCLEOTIDE SEQUENCE [LARGE SCALE GENOMIC DNA]</scope>
</reference>
<comment type="caution">
    <text evidence="2">The sequence shown here is derived from an EMBL/GenBank/DDBJ whole genome shotgun (WGS) entry which is preliminary data.</text>
</comment>
<evidence type="ECO:0000259" key="1">
    <source>
        <dbReference type="Pfam" id="PF13456"/>
    </source>
</evidence>